<comment type="caution">
    <text evidence="2">The sequence shown here is derived from an EMBL/GenBank/DDBJ whole genome shotgun (WGS) entry which is preliminary data.</text>
</comment>
<evidence type="ECO:0000313" key="2">
    <source>
        <dbReference type="EMBL" id="KAK3793884.1"/>
    </source>
</evidence>
<feature type="region of interest" description="Disordered" evidence="1">
    <location>
        <begin position="58"/>
        <end position="92"/>
    </location>
</feature>
<dbReference type="EMBL" id="JAWDGP010001166">
    <property type="protein sequence ID" value="KAK3793884.1"/>
    <property type="molecule type" value="Genomic_DNA"/>
</dbReference>
<reference evidence="2" key="1">
    <citation type="journal article" date="2023" name="G3 (Bethesda)">
        <title>A reference genome for the long-term kleptoplast-retaining sea slug Elysia crispata morphotype clarki.</title>
        <authorList>
            <person name="Eastman K.E."/>
            <person name="Pendleton A.L."/>
            <person name="Shaikh M.A."/>
            <person name="Suttiyut T."/>
            <person name="Ogas R."/>
            <person name="Tomko P."/>
            <person name="Gavelis G."/>
            <person name="Widhalm J.R."/>
            <person name="Wisecaver J.H."/>
        </authorList>
    </citation>
    <scope>NUCLEOTIDE SEQUENCE</scope>
    <source>
        <strain evidence="2">ECLA1</strain>
    </source>
</reference>
<feature type="compositionally biased region" description="Acidic residues" evidence="1">
    <location>
        <begin position="60"/>
        <end position="80"/>
    </location>
</feature>
<organism evidence="2 3">
    <name type="scientific">Elysia crispata</name>
    <name type="common">lettuce slug</name>
    <dbReference type="NCBI Taxonomy" id="231223"/>
    <lineage>
        <taxon>Eukaryota</taxon>
        <taxon>Metazoa</taxon>
        <taxon>Spiralia</taxon>
        <taxon>Lophotrochozoa</taxon>
        <taxon>Mollusca</taxon>
        <taxon>Gastropoda</taxon>
        <taxon>Heterobranchia</taxon>
        <taxon>Euthyneura</taxon>
        <taxon>Panpulmonata</taxon>
        <taxon>Sacoglossa</taxon>
        <taxon>Placobranchoidea</taxon>
        <taxon>Plakobranchidae</taxon>
        <taxon>Elysia</taxon>
    </lineage>
</organism>
<accession>A0AAE1ATU1</accession>
<gene>
    <name evidence="2" type="ORF">RRG08_033461</name>
</gene>
<keyword evidence="3" id="KW-1185">Reference proteome</keyword>
<proteinExistence type="predicted"/>
<dbReference type="Proteomes" id="UP001283361">
    <property type="component" value="Unassembled WGS sequence"/>
</dbReference>
<name>A0AAE1ATU1_9GAST</name>
<sequence length="245" mass="27917">MYMAGQNKIRQVYRSLRGPRLRQWPYVVKSLKTVSLYHAETGWEKEKKKETRKGMVAVLWDDDADDDDDEEEEEEEEEAALEEKKKGKKDEEETLTSSFGLLGKNKTQHWAGVISSVIEDGMLMFDKTTNRHRGTGLTPCLLVPVFTQSSHEQHKVNNEVLCSHYLRLGGSLGLCYRRVNNEVLCSHYLRLGGSLGLCYRRVNDEVLCSHYLRLGGSLGLCYCRVNNEVLCSHYLRLGGSLGLLL</sequence>
<feature type="compositionally biased region" description="Basic and acidic residues" evidence="1">
    <location>
        <begin position="81"/>
        <end position="91"/>
    </location>
</feature>
<evidence type="ECO:0000256" key="1">
    <source>
        <dbReference type="SAM" id="MobiDB-lite"/>
    </source>
</evidence>
<dbReference type="AlphaFoldDB" id="A0AAE1ATU1"/>
<protein>
    <submittedName>
        <fullName evidence="2">Uncharacterized protein</fullName>
    </submittedName>
</protein>
<evidence type="ECO:0000313" key="3">
    <source>
        <dbReference type="Proteomes" id="UP001283361"/>
    </source>
</evidence>